<accession>A0A3B0WAU5</accession>
<reference evidence="7" key="1">
    <citation type="submission" date="2018-06" db="EMBL/GenBank/DDBJ databases">
        <authorList>
            <person name="Zhirakovskaya E."/>
        </authorList>
    </citation>
    <scope>NUCLEOTIDE SEQUENCE</scope>
</reference>
<dbReference type="Gene3D" id="2.40.10.10">
    <property type="entry name" value="Trypsin-like serine proteases"/>
    <property type="match status" value="2"/>
</dbReference>
<evidence type="ECO:0000256" key="2">
    <source>
        <dbReference type="ARBA" id="ARBA00022670"/>
    </source>
</evidence>
<comment type="similarity">
    <text evidence="1">Belongs to the peptidase S1B family.</text>
</comment>
<dbReference type="EMBL" id="UOFB01000257">
    <property type="protein sequence ID" value="VAW48352.1"/>
    <property type="molecule type" value="Genomic_DNA"/>
</dbReference>
<dbReference type="GO" id="GO:0006508">
    <property type="term" value="P:proteolysis"/>
    <property type="evidence" value="ECO:0007669"/>
    <property type="project" value="UniProtKB-KW"/>
</dbReference>
<dbReference type="Pfam" id="PF13365">
    <property type="entry name" value="Trypsin_2"/>
    <property type="match status" value="1"/>
</dbReference>
<organism evidence="7">
    <name type="scientific">hydrothermal vent metagenome</name>
    <dbReference type="NCBI Taxonomy" id="652676"/>
    <lineage>
        <taxon>unclassified sequences</taxon>
        <taxon>metagenomes</taxon>
        <taxon>ecological metagenomes</taxon>
    </lineage>
</organism>
<protein>
    <submittedName>
        <fullName evidence="7">Glutamyl endopeptidase, blaSE</fullName>
        <ecNumber evidence="7">3.4.21.19</ecNumber>
    </submittedName>
</protein>
<keyword evidence="3" id="KW-0732">Signal</keyword>
<dbReference type="EC" id="3.4.21.19" evidence="7"/>
<gene>
    <name evidence="7" type="ORF">MNBD_GAMMA04-104</name>
</gene>
<dbReference type="SUPFAM" id="SSF50494">
    <property type="entry name" value="Trypsin-like serine proteases"/>
    <property type="match status" value="1"/>
</dbReference>
<evidence type="ECO:0000256" key="4">
    <source>
        <dbReference type="ARBA" id="ARBA00022801"/>
    </source>
</evidence>
<dbReference type="InterPro" id="IPR008256">
    <property type="entry name" value="Peptidase_S1B"/>
</dbReference>
<dbReference type="InterPro" id="IPR043504">
    <property type="entry name" value="Peptidase_S1_PA_chymotrypsin"/>
</dbReference>
<dbReference type="AlphaFoldDB" id="A0A3B0WAU5"/>
<feature type="region of interest" description="Disordered" evidence="6">
    <location>
        <begin position="1"/>
        <end position="43"/>
    </location>
</feature>
<dbReference type="GO" id="GO:0004252">
    <property type="term" value="F:serine-type endopeptidase activity"/>
    <property type="evidence" value="ECO:0007669"/>
    <property type="project" value="InterPro"/>
</dbReference>
<evidence type="ECO:0000256" key="5">
    <source>
        <dbReference type="ARBA" id="ARBA00022825"/>
    </source>
</evidence>
<evidence type="ECO:0000256" key="1">
    <source>
        <dbReference type="ARBA" id="ARBA00008764"/>
    </source>
</evidence>
<dbReference type="PROSITE" id="PS00134">
    <property type="entry name" value="TRYPSIN_HIS"/>
    <property type="match status" value="1"/>
</dbReference>
<dbReference type="InterPro" id="IPR050966">
    <property type="entry name" value="Glutamyl_endopeptidase"/>
</dbReference>
<dbReference type="InterPro" id="IPR009003">
    <property type="entry name" value="Peptidase_S1_PA"/>
</dbReference>
<sequence>MNNSYDEIVANSNATETNPSGDLDANKSCGPDAEHASSASISESAADGDVYEAGFDVQTHGGGQLETVAGFEYLGTMIEGIGTEDDFALPEASETISSAGRVEFNDYQESVCGVDDRVQIDPVANVPWRMIAQLIITLPNGMRVRGTGWFISPRTLMTAGHCVFSHQNGGWAQSIEVIPAMNGRKRPFGSATSTNFKSVKGWTENKETSHDYGCIILPETSRLGDKTGWFGYANLSDTSLESLLANNSGYPGDKSFGTQWYNAGRISKVTDKRLHYMIDTAPGQSGSPTWKCSASKNNMTGGGRSVIGIHNYGGCANKSTRINKAVFSNMTTWKQQGL</sequence>
<evidence type="ECO:0000256" key="3">
    <source>
        <dbReference type="ARBA" id="ARBA00022729"/>
    </source>
</evidence>
<dbReference type="PANTHER" id="PTHR15462:SF8">
    <property type="entry name" value="SERINE PROTEASE"/>
    <property type="match status" value="1"/>
</dbReference>
<name>A0A3B0WAU5_9ZZZZ</name>
<keyword evidence="4 7" id="KW-0378">Hydrolase</keyword>
<dbReference type="PRINTS" id="PR00839">
    <property type="entry name" value="V8PROTEASE"/>
</dbReference>
<feature type="compositionally biased region" description="Polar residues" evidence="6">
    <location>
        <begin position="1"/>
        <end position="20"/>
    </location>
</feature>
<evidence type="ECO:0000256" key="6">
    <source>
        <dbReference type="SAM" id="MobiDB-lite"/>
    </source>
</evidence>
<keyword evidence="5" id="KW-0720">Serine protease</keyword>
<proteinExistence type="inferred from homology"/>
<dbReference type="InterPro" id="IPR018114">
    <property type="entry name" value="TRYPSIN_HIS"/>
</dbReference>
<evidence type="ECO:0000313" key="7">
    <source>
        <dbReference type="EMBL" id="VAW48352.1"/>
    </source>
</evidence>
<keyword evidence="2" id="KW-0645">Protease</keyword>
<dbReference type="PANTHER" id="PTHR15462">
    <property type="entry name" value="SERINE PROTEASE"/>
    <property type="match status" value="1"/>
</dbReference>